<dbReference type="OMA" id="LHAPRYE"/>
<dbReference type="PANTHER" id="PTHR23074">
    <property type="entry name" value="AAA DOMAIN-CONTAINING"/>
    <property type="match status" value="1"/>
</dbReference>
<feature type="compositionally biased region" description="Polar residues" evidence="8">
    <location>
        <begin position="1"/>
        <end position="11"/>
    </location>
</feature>
<dbReference type="PANTHER" id="PTHR23074:SF78">
    <property type="entry name" value="KATANIN P60 ATPASE-CONTAINING SUBUNIT A-LIKE 2"/>
    <property type="match status" value="1"/>
</dbReference>
<dbReference type="CDD" id="cd19509">
    <property type="entry name" value="RecA-like_VPS4-like"/>
    <property type="match status" value="1"/>
</dbReference>
<dbReference type="GO" id="GO:0016853">
    <property type="term" value="F:isomerase activity"/>
    <property type="evidence" value="ECO:0007669"/>
    <property type="project" value="UniProtKB-KW"/>
</dbReference>
<evidence type="ECO:0000256" key="4">
    <source>
        <dbReference type="ARBA" id="ARBA00022741"/>
    </source>
</evidence>
<dbReference type="GO" id="GO:0016887">
    <property type="term" value="F:ATP hydrolysis activity"/>
    <property type="evidence" value="ECO:0000318"/>
    <property type="project" value="GO_Central"/>
</dbReference>
<evidence type="ECO:0000313" key="11">
    <source>
        <dbReference type="Proteomes" id="UP000054558"/>
    </source>
</evidence>
<name>A0A1Y1IFT3_KLENI</name>
<accession>A0A1Y1IFT3</accession>
<keyword evidence="5" id="KW-0067">ATP-binding</keyword>
<feature type="compositionally biased region" description="Polar residues" evidence="8">
    <location>
        <begin position="69"/>
        <end position="78"/>
    </location>
</feature>
<evidence type="ECO:0000256" key="8">
    <source>
        <dbReference type="SAM" id="MobiDB-lite"/>
    </source>
</evidence>
<reference evidence="10 11" key="1">
    <citation type="journal article" date="2014" name="Nat. Commun.">
        <title>Klebsormidium flaccidum genome reveals primary factors for plant terrestrial adaptation.</title>
        <authorList>
            <person name="Hori K."/>
            <person name="Maruyama F."/>
            <person name="Fujisawa T."/>
            <person name="Togashi T."/>
            <person name="Yamamoto N."/>
            <person name="Seo M."/>
            <person name="Sato S."/>
            <person name="Yamada T."/>
            <person name="Mori H."/>
            <person name="Tajima N."/>
            <person name="Moriyama T."/>
            <person name="Ikeuchi M."/>
            <person name="Watanabe M."/>
            <person name="Wada H."/>
            <person name="Kobayashi K."/>
            <person name="Saito M."/>
            <person name="Masuda T."/>
            <person name="Sasaki-Sekimoto Y."/>
            <person name="Mashiguchi K."/>
            <person name="Awai K."/>
            <person name="Shimojima M."/>
            <person name="Masuda S."/>
            <person name="Iwai M."/>
            <person name="Nobusawa T."/>
            <person name="Narise T."/>
            <person name="Kondo S."/>
            <person name="Saito H."/>
            <person name="Sato R."/>
            <person name="Murakawa M."/>
            <person name="Ihara Y."/>
            <person name="Oshima-Yamada Y."/>
            <person name="Ohtaka K."/>
            <person name="Satoh M."/>
            <person name="Sonobe K."/>
            <person name="Ishii M."/>
            <person name="Ohtani R."/>
            <person name="Kanamori-Sato M."/>
            <person name="Honoki R."/>
            <person name="Miyazaki D."/>
            <person name="Mochizuki H."/>
            <person name="Umetsu J."/>
            <person name="Higashi K."/>
            <person name="Shibata D."/>
            <person name="Kamiya Y."/>
            <person name="Sato N."/>
            <person name="Nakamura Y."/>
            <person name="Tabata S."/>
            <person name="Ida S."/>
            <person name="Kurokawa K."/>
            <person name="Ohta H."/>
        </authorList>
    </citation>
    <scope>NUCLEOTIDE SEQUENCE [LARGE SCALE GENOMIC DNA]</scope>
    <source>
        <strain evidence="10 11">NIES-2285</strain>
    </source>
</reference>
<evidence type="ECO:0000259" key="9">
    <source>
        <dbReference type="SMART" id="SM00382"/>
    </source>
</evidence>
<feature type="region of interest" description="Disordered" evidence="8">
    <location>
        <begin position="42"/>
        <end position="162"/>
    </location>
</feature>
<evidence type="ECO:0000313" key="10">
    <source>
        <dbReference type="EMBL" id="GAQ87626.1"/>
    </source>
</evidence>
<proteinExistence type="predicted"/>
<dbReference type="SUPFAM" id="SSF52540">
    <property type="entry name" value="P-loop containing nucleoside triphosphate hydrolases"/>
    <property type="match status" value="1"/>
</dbReference>
<dbReference type="Gene3D" id="1.10.8.60">
    <property type="match status" value="1"/>
</dbReference>
<dbReference type="InterPro" id="IPR003959">
    <property type="entry name" value="ATPase_AAA_core"/>
</dbReference>
<dbReference type="Gene3D" id="3.40.50.300">
    <property type="entry name" value="P-loop containing nucleotide triphosphate hydrolases"/>
    <property type="match status" value="1"/>
</dbReference>
<gene>
    <name evidence="10" type="ORF">KFL_003660060</name>
</gene>
<evidence type="ECO:0000256" key="3">
    <source>
        <dbReference type="ARBA" id="ARBA00022701"/>
    </source>
</evidence>
<dbReference type="GO" id="GO:0000212">
    <property type="term" value="P:meiotic spindle organization"/>
    <property type="evidence" value="ECO:0000318"/>
    <property type="project" value="GO_Central"/>
</dbReference>
<evidence type="ECO:0000256" key="7">
    <source>
        <dbReference type="ARBA" id="ARBA00023235"/>
    </source>
</evidence>
<evidence type="ECO:0000256" key="6">
    <source>
        <dbReference type="ARBA" id="ARBA00023212"/>
    </source>
</evidence>
<keyword evidence="2" id="KW-0963">Cytoplasm</keyword>
<dbReference type="Proteomes" id="UP000054558">
    <property type="component" value="Unassembled WGS sequence"/>
</dbReference>
<dbReference type="STRING" id="105231.A0A1Y1IFT3"/>
<keyword evidence="3" id="KW-0493">Microtubule</keyword>
<dbReference type="GO" id="GO:0005874">
    <property type="term" value="C:microtubule"/>
    <property type="evidence" value="ECO:0007669"/>
    <property type="project" value="UniProtKB-KW"/>
</dbReference>
<keyword evidence="4" id="KW-0547">Nucleotide-binding</keyword>
<dbReference type="InterPro" id="IPR027417">
    <property type="entry name" value="P-loop_NTPase"/>
</dbReference>
<dbReference type="GO" id="GO:0005524">
    <property type="term" value="F:ATP binding"/>
    <property type="evidence" value="ECO:0007669"/>
    <property type="project" value="UniProtKB-KW"/>
</dbReference>
<dbReference type="InterPro" id="IPR050304">
    <property type="entry name" value="MT-severing_AAA_ATPase"/>
</dbReference>
<sequence>MGANFAVQSHDSLAPDEDEALPTRWTYQEIDHYYEVKLGRSSAVPPQEKKVPREIQGWGARRPLVQLGMGSTTSTQVNAGPAAAGPTERKKRSGARPGGGDVTYGAAANGRAPVGGSERVSVAVRRGTGRLAGSPSASESSLSSSDVDGDTDAHALPPPPDFGSVELQEMASLITADIVVRHPNVRWKDVAGLEEAKRLLKEAVVMPIKYPQYFTGLLTPWKGILLYGPPGTGKTMLAKAVATECGTTFFNISASTIVSKWRGDSEKLVRVLFQLARHYAPSTIFMDELDALIAQRGEGPGENEASRRMKTELLVQMDGLSQSEEMVFVLAATNLPWELDTAMLRRLEKRILVPLPGGEARLRMLQHLLPPEKYPGLVFVETVEKTAGYSGSDVRLVCKEAAMRPLRRLMSALDEEEESGSDASADSVLGPVTMDDLRGALQVTKPSAHVYAERFQKFHDEFGSHFD</sequence>
<feature type="region of interest" description="Disordered" evidence="8">
    <location>
        <begin position="1"/>
        <end position="20"/>
    </location>
</feature>
<dbReference type="GO" id="GO:0005819">
    <property type="term" value="C:spindle"/>
    <property type="evidence" value="ECO:0000318"/>
    <property type="project" value="GO_Central"/>
</dbReference>
<dbReference type="SMART" id="SM00382">
    <property type="entry name" value="AAA"/>
    <property type="match status" value="1"/>
</dbReference>
<dbReference type="AlphaFoldDB" id="A0A1Y1IFT3"/>
<dbReference type="EMBL" id="DF237315">
    <property type="protein sequence ID" value="GAQ87626.1"/>
    <property type="molecule type" value="Genomic_DNA"/>
</dbReference>
<evidence type="ECO:0000256" key="5">
    <source>
        <dbReference type="ARBA" id="ARBA00022840"/>
    </source>
</evidence>
<keyword evidence="7" id="KW-0413">Isomerase</keyword>
<dbReference type="InterPro" id="IPR041569">
    <property type="entry name" value="AAA_lid_3"/>
</dbReference>
<evidence type="ECO:0000256" key="2">
    <source>
        <dbReference type="ARBA" id="ARBA00022490"/>
    </source>
</evidence>
<feature type="domain" description="AAA+ ATPase" evidence="9">
    <location>
        <begin position="220"/>
        <end position="357"/>
    </location>
</feature>
<keyword evidence="6" id="KW-0206">Cytoskeleton</keyword>
<dbReference type="Pfam" id="PF17862">
    <property type="entry name" value="AAA_lid_3"/>
    <property type="match status" value="1"/>
</dbReference>
<evidence type="ECO:0000256" key="1">
    <source>
        <dbReference type="ARBA" id="ARBA00004647"/>
    </source>
</evidence>
<dbReference type="InterPro" id="IPR003593">
    <property type="entry name" value="AAA+_ATPase"/>
</dbReference>
<dbReference type="GO" id="GO:0000922">
    <property type="term" value="C:spindle pole"/>
    <property type="evidence" value="ECO:0007669"/>
    <property type="project" value="UniProtKB-SubCell"/>
</dbReference>
<keyword evidence="11" id="KW-1185">Reference proteome</keyword>
<organism evidence="10 11">
    <name type="scientific">Klebsormidium nitens</name>
    <name type="common">Green alga</name>
    <name type="synonym">Ulothrix nitens</name>
    <dbReference type="NCBI Taxonomy" id="105231"/>
    <lineage>
        <taxon>Eukaryota</taxon>
        <taxon>Viridiplantae</taxon>
        <taxon>Streptophyta</taxon>
        <taxon>Klebsormidiophyceae</taxon>
        <taxon>Klebsormidiales</taxon>
        <taxon>Klebsormidiaceae</taxon>
        <taxon>Klebsormidium</taxon>
    </lineage>
</organism>
<dbReference type="Pfam" id="PF00004">
    <property type="entry name" value="AAA"/>
    <property type="match status" value="1"/>
</dbReference>
<comment type="subcellular location">
    <subcellularLocation>
        <location evidence="1">Cytoplasm</location>
        <location evidence="1">Cytoskeleton</location>
        <location evidence="1">Spindle pole</location>
    </subcellularLocation>
</comment>
<dbReference type="OrthoDB" id="191529at2759"/>
<dbReference type="GO" id="GO:0005737">
    <property type="term" value="C:cytoplasm"/>
    <property type="evidence" value="ECO:0000318"/>
    <property type="project" value="GO_Central"/>
</dbReference>
<dbReference type="GO" id="GO:0051013">
    <property type="term" value="P:microtubule severing"/>
    <property type="evidence" value="ECO:0000318"/>
    <property type="project" value="GO_Central"/>
</dbReference>
<dbReference type="FunFam" id="3.40.50.300:FF:000434">
    <property type="entry name" value="Katanin p60 ATPase-containing subunit A-like 2"/>
    <property type="match status" value="1"/>
</dbReference>
<protein>
    <submittedName>
        <fullName evidence="10">Katanin p60 ATPase-containing subunit</fullName>
    </submittedName>
</protein>
<feature type="compositionally biased region" description="Low complexity" evidence="8">
    <location>
        <begin position="134"/>
        <end position="145"/>
    </location>
</feature>